<dbReference type="GO" id="GO:0016788">
    <property type="term" value="F:hydrolase activity, acting on ester bonds"/>
    <property type="evidence" value="ECO:0007669"/>
    <property type="project" value="InterPro"/>
</dbReference>
<keyword evidence="2" id="KW-0540">Nuclease</keyword>
<reference evidence="5 6" key="1">
    <citation type="submission" date="2019-03" db="EMBL/GenBank/DDBJ databases">
        <title>Diversity of the mouse oral microbiome.</title>
        <authorList>
            <person name="Joseph S."/>
            <person name="Aduse-Opoku J."/>
            <person name="Curtis M."/>
            <person name="Wade W."/>
            <person name="Hashim A."/>
        </authorList>
    </citation>
    <scope>NUCLEOTIDE SEQUENCE [LARGE SCALE GENOMIC DNA]</scope>
    <source>
        <strain evidence="5 6">HT4</strain>
    </source>
</reference>
<sequence length="127" mass="14332">MYLLERSLKGLLNQQGIQSATLLSEHDVQNLIRIELAKRNIICFRANVGKVRTADGRYFDTGLPKGFSDLFGFKSDGQIFFIEVKNKTGRVRPEQAKFIERVRSFGALAGVARSVDEALEIIEIEEI</sequence>
<evidence type="ECO:0000313" key="6">
    <source>
        <dbReference type="Proteomes" id="UP000297747"/>
    </source>
</evidence>
<dbReference type="Proteomes" id="UP000297747">
    <property type="component" value="Unassembled WGS sequence"/>
</dbReference>
<evidence type="ECO:0000313" key="5">
    <source>
        <dbReference type="EMBL" id="TFU30890.1"/>
    </source>
</evidence>
<proteinExistence type="predicted"/>
<dbReference type="GO" id="GO:0004518">
    <property type="term" value="F:nuclease activity"/>
    <property type="evidence" value="ECO:0007669"/>
    <property type="project" value="UniProtKB-KW"/>
</dbReference>
<dbReference type="Gene3D" id="3.40.1350.10">
    <property type="match status" value="1"/>
</dbReference>
<evidence type="ECO:0000256" key="1">
    <source>
        <dbReference type="ARBA" id="ARBA00001946"/>
    </source>
</evidence>
<dbReference type="OrthoDB" id="1697409at2"/>
<dbReference type="RefSeq" id="WP_083609318.1">
    <property type="nucleotide sequence ID" value="NZ_CAKOCW010000034.1"/>
</dbReference>
<gene>
    <name evidence="5" type="ORF">E4U01_04545</name>
</gene>
<protein>
    <submittedName>
        <fullName evidence="5">VRR-NUC domain-containing protein</fullName>
    </submittedName>
</protein>
<dbReference type="GO" id="GO:0003676">
    <property type="term" value="F:nucleic acid binding"/>
    <property type="evidence" value="ECO:0007669"/>
    <property type="project" value="InterPro"/>
</dbReference>
<dbReference type="Pfam" id="PF08774">
    <property type="entry name" value="VRR_NUC"/>
    <property type="match status" value="1"/>
</dbReference>
<dbReference type="InterPro" id="IPR011856">
    <property type="entry name" value="tRNA_endonuc-like_dom_sf"/>
</dbReference>
<evidence type="ECO:0000256" key="2">
    <source>
        <dbReference type="ARBA" id="ARBA00022722"/>
    </source>
</evidence>
<comment type="cofactor">
    <cofactor evidence="1">
        <name>Mg(2+)</name>
        <dbReference type="ChEBI" id="CHEBI:18420"/>
    </cofactor>
</comment>
<dbReference type="EMBL" id="SPQA01000012">
    <property type="protein sequence ID" value="TFU30890.1"/>
    <property type="molecule type" value="Genomic_DNA"/>
</dbReference>
<accession>A0A4Y9FQU8</accession>
<comment type="caution">
    <text evidence="5">The sequence shown here is derived from an EMBL/GenBank/DDBJ whole genome shotgun (WGS) entry which is preliminary data.</text>
</comment>
<keyword evidence="3" id="KW-0378">Hydrolase</keyword>
<organism evidence="5 6">
    <name type="scientific">Streptococcus acidominimus</name>
    <dbReference type="NCBI Taxonomy" id="1326"/>
    <lineage>
        <taxon>Bacteria</taxon>
        <taxon>Bacillati</taxon>
        <taxon>Bacillota</taxon>
        <taxon>Bacilli</taxon>
        <taxon>Lactobacillales</taxon>
        <taxon>Streptococcaceae</taxon>
        <taxon>Streptococcus</taxon>
    </lineage>
</organism>
<evidence type="ECO:0000259" key="4">
    <source>
        <dbReference type="SMART" id="SM00990"/>
    </source>
</evidence>
<feature type="domain" description="VRR-NUC" evidence="4">
    <location>
        <begin position="23"/>
        <end position="116"/>
    </location>
</feature>
<dbReference type="InterPro" id="IPR014883">
    <property type="entry name" value="VRR_NUC"/>
</dbReference>
<dbReference type="SMART" id="SM00990">
    <property type="entry name" value="VRR_NUC"/>
    <property type="match status" value="1"/>
</dbReference>
<evidence type="ECO:0000256" key="3">
    <source>
        <dbReference type="ARBA" id="ARBA00022801"/>
    </source>
</evidence>
<name>A0A4Y9FQU8_STRAI</name>
<dbReference type="AlphaFoldDB" id="A0A4Y9FQU8"/>